<name>A0A2S7KSH1_9FLAO</name>
<dbReference type="Proteomes" id="UP000239800">
    <property type="component" value="Unassembled WGS sequence"/>
</dbReference>
<reference evidence="2 3" key="1">
    <citation type="submission" date="2016-11" db="EMBL/GenBank/DDBJ databases">
        <title>Trade-off between light-utilization and light-protection in marine flavobacteria.</title>
        <authorList>
            <person name="Kumagai Y."/>
        </authorList>
    </citation>
    <scope>NUCLEOTIDE SEQUENCE [LARGE SCALE GENOMIC DNA]</scope>
    <source>
        <strain evidence="2 3">NBRC 107741</strain>
    </source>
</reference>
<feature type="transmembrane region" description="Helical" evidence="1">
    <location>
        <begin position="26"/>
        <end position="44"/>
    </location>
</feature>
<evidence type="ECO:0000313" key="2">
    <source>
        <dbReference type="EMBL" id="PQB05579.1"/>
    </source>
</evidence>
<comment type="caution">
    <text evidence="2">The sequence shown here is derived from an EMBL/GenBank/DDBJ whole genome shotgun (WGS) entry which is preliminary data.</text>
</comment>
<dbReference type="EMBL" id="MQUB01000001">
    <property type="protein sequence ID" value="PQB05579.1"/>
    <property type="molecule type" value="Genomic_DNA"/>
</dbReference>
<evidence type="ECO:0008006" key="4">
    <source>
        <dbReference type="Google" id="ProtNLM"/>
    </source>
</evidence>
<protein>
    <recommendedName>
        <fullName evidence="4">DUF4381 domain-containing protein</fullName>
    </recommendedName>
</protein>
<keyword evidence="1" id="KW-0812">Transmembrane</keyword>
<dbReference type="InterPro" id="IPR025489">
    <property type="entry name" value="DUF4381"/>
</dbReference>
<accession>A0A2S7KSH1</accession>
<evidence type="ECO:0000256" key="1">
    <source>
        <dbReference type="SAM" id="Phobius"/>
    </source>
</evidence>
<dbReference type="AlphaFoldDB" id="A0A2S7KSH1"/>
<sequence>MIQEKVIPEVEGIIPPDPVSFWPPQPGWYVVMVVLLALLIWLIVKMMKKYRRNAYRRMGYQQLEDLKSAEVDQASLIQLNNLLKAASIEAYSREEVASLSGSKWAEFLSSSCKTDPFTPEHKNLISKGSFDQSLIENTKPESWQILLVSSQKWMKTHRS</sequence>
<dbReference type="RefSeq" id="WP_104813525.1">
    <property type="nucleotide sequence ID" value="NZ_MQUB01000001.1"/>
</dbReference>
<keyword evidence="1" id="KW-1133">Transmembrane helix</keyword>
<evidence type="ECO:0000313" key="3">
    <source>
        <dbReference type="Proteomes" id="UP000239800"/>
    </source>
</evidence>
<gene>
    <name evidence="2" type="ORF">BST85_12225</name>
</gene>
<dbReference type="OrthoDB" id="978983at2"/>
<proteinExistence type="predicted"/>
<keyword evidence="3" id="KW-1185">Reference proteome</keyword>
<organism evidence="2 3">
    <name type="scientific">Aureitalea marina</name>
    <dbReference type="NCBI Taxonomy" id="930804"/>
    <lineage>
        <taxon>Bacteria</taxon>
        <taxon>Pseudomonadati</taxon>
        <taxon>Bacteroidota</taxon>
        <taxon>Flavobacteriia</taxon>
        <taxon>Flavobacteriales</taxon>
        <taxon>Flavobacteriaceae</taxon>
        <taxon>Aureitalea</taxon>
    </lineage>
</organism>
<keyword evidence="1" id="KW-0472">Membrane</keyword>
<dbReference type="Pfam" id="PF14316">
    <property type="entry name" value="DUF4381"/>
    <property type="match status" value="1"/>
</dbReference>